<dbReference type="PANTHER" id="PTHR42961">
    <property type="entry name" value="IRON-SULFUR PROTEIN NUBPL"/>
    <property type="match status" value="1"/>
</dbReference>
<evidence type="ECO:0000256" key="3">
    <source>
        <dbReference type="ARBA" id="ARBA00022840"/>
    </source>
</evidence>
<keyword evidence="2" id="KW-0547">Nucleotide-binding</keyword>
<evidence type="ECO:0000256" key="5">
    <source>
        <dbReference type="ARBA" id="ARBA00023014"/>
    </source>
</evidence>
<keyword evidence="3 6" id="KW-0067">ATP-binding</keyword>
<dbReference type="InterPro" id="IPR019591">
    <property type="entry name" value="Mrp/NBP35_ATP-bd"/>
</dbReference>
<dbReference type="EMBL" id="UOEU01000218">
    <property type="protein sequence ID" value="VAW31416.1"/>
    <property type="molecule type" value="Genomic_DNA"/>
</dbReference>
<dbReference type="GO" id="GO:0140663">
    <property type="term" value="F:ATP-dependent FeS chaperone activity"/>
    <property type="evidence" value="ECO:0007669"/>
    <property type="project" value="InterPro"/>
</dbReference>
<dbReference type="Pfam" id="PF10609">
    <property type="entry name" value="ParA"/>
    <property type="match status" value="1"/>
</dbReference>
<dbReference type="InterPro" id="IPR044304">
    <property type="entry name" value="NUBPL-like"/>
</dbReference>
<evidence type="ECO:0000256" key="2">
    <source>
        <dbReference type="ARBA" id="ARBA00022741"/>
    </source>
</evidence>
<dbReference type="GO" id="GO:0005524">
    <property type="term" value="F:ATP binding"/>
    <property type="evidence" value="ECO:0007669"/>
    <property type="project" value="UniProtKB-KW"/>
</dbReference>
<dbReference type="AlphaFoldDB" id="A0A3B0VH71"/>
<keyword evidence="5" id="KW-0411">Iron-sulfur</keyword>
<name>A0A3B0VH71_9ZZZZ</name>
<evidence type="ECO:0000256" key="4">
    <source>
        <dbReference type="ARBA" id="ARBA00023004"/>
    </source>
</evidence>
<dbReference type="GO" id="GO:0046872">
    <property type="term" value="F:metal ion binding"/>
    <property type="evidence" value="ECO:0007669"/>
    <property type="project" value="UniProtKB-KW"/>
</dbReference>
<proteinExistence type="inferred from homology"/>
<dbReference type="InterPro" id="IPR033756">
    <property type="entry name" value="YlxH/NBP35"/>
</dbReference>
<dbReference type="GO" id="GO:0051539">
    <property type="term" value="F:4 iron, 4 sulfur cluster binding"/>
    <property type="evidence" value="ECO:0007669"/>
    <property type="project" value="TreeGrafter"/>
</dbReference>
<gene>
    <name evidence="6" type="ORF">MNBD_CHLOROFLEXI01-4733</name>
</gene>
<dbReference type="InterPro" id="IPR027417">
    <property type="entry name" value="P-loop_NTPase"/>
</dbReference>
<dbReference type="CDD" id="cd02037">
    <property type="entry name" value="Mrp_NBP35"/>
    <property type="match status" value="1"/>
</dbReference>
<protein>
    <submittedName>
        <fullName evidence="6">ATP-binding protein</fullName>
    </submittedName>
</protein>
<evidence type="ECO:0000313" key="6">
    <source>
        <dbReference type="EMBL" id="VAW31416.1"/>
    </source>
</evidence>
<reference evidence="6" key="1">
    <citation type="submission" date="2018-06" db="EMBL/GenBank/DDBJ databases">
        <authorList>
            <person name="Zhirakovskaya E."/>
        </authorList>
    </citation>
    <scope>NUCLEOTIDE SEQUENCE</scope>
</reference>
<dbReference type="PANTHER" id="PTHR42961:SF2">
    <property type="entry name" value="IRON-SULFUR PROTEIN NUBPL"/>
    <property type="match status" value="1"/>
</dbReference>
<evidence type="ECO:0000256" key="1">
    <source>
        <dbReference type="ARBA" id="ARBA00022723"/>
    </source>
</evidence>
<keyword evidence="4" id="KW-0408">Iron</keyword>
<dbReference type="GO" id="GO:0016226">
    <property type="term" value="P:iron-sulfur cluster assembly"/>
    <property type="evidence" value="ECO:0007669"/>
    <property type="project" value="InterPro"/>
</dbReference>
<dbReference type="SUPFAM" id="SSF52540">
    <property type="entry name" value="P-loop containing nucleoside triphosphate hydrolases"/>
    <property type="match status" value="1"/>
</dbReference>
<keyword evidence="1" id="KW-0479">Metal-binding</keyword>
<accession>A0A3B0VH71</accession>
<dbReference type="HAMAP" id="MF_02040">
    <property type="entry name" value="Mrp_NBP35"/>
    <property type="match status" value="1"/>
</dbReference>
<dbReference type="Gene3D" id="3.40.50.300">
    <property type="entry name" value="P-loop containing nucleotide triphosphate hydrolases"/>
    <property type="match status" value="1"/>
</dbReference>
<organism evidence="6">
    <name type="scientific">hydrothermal vent metagenome</name>
    <dbReference type="NCBI Taxonomy" id="652676"/>
    <lineage>
        <taxon>unclassified sequences</taxon>
        <taxon>metagenomes</taxon>
        <taxon>ecological metagenomes</taxon>
    </lineage>
</organism>
<sequence>MISKINLPKIKNIIAIASGKGGVGKTTVTVNLALALQQQGARVGIFDADVYGPNVPIMLGIHRRKAAKGFMPVARRADAAAYIEPLSRFGLKIMSIGLLVAENQVIDPARSPDAVGQLVVQTLKDVLWGSLDYLLIDLPPSAGQPQASLLARVPLQGVVIVTTPQDLSLLDASRSLLMFQEADVPILGIVENMSYFICPNCDEKHEIFQRSAQWRPSALADVPLLGQIPLTTAVSQGINQANPLMHNNPDAPQAKAFLAVTAALQQQLRGQNVTKP</sequence>